<name>A0ABN9BPF4_9NEOB</name>
<feature type="domain" description="TASOR PIN" evidence="1">
    <location>
        <begin position="12"/>
        <end position="102"/>
    </location>
</feature>
<sequence length="112" mass="13017">MTELCVYVISHNRAESASRIKIPLLQSYQQSNIIEILPYHRCDSRSKDLSSDLECLLSLQSQHIRSRLAVCLTVMPCTEAEEFEKNGILVYDVDTFIRRIQKVDIQLQPSFW</sequence>
<dbReference type="Proteomes" id="UP001162483">
    <property type="component" value="Unassembled WGS sequence"/>
</dbReference>
<reference evidence="2" key="1">
    <citation type="submission" date="2023-05" db="EMBL/GenBank/DDBJ databases">
        <authorList>
            <person name="Stuckert A."/>
        </authorList>
    </citation>
    <scope>NUCLEOTIDE SEQUENCE</scope>
</reference>
<feature type="non-terminal residue" evidence="2">
    <location>
        <position position="112"/>
    </location>
</feature>
<dbReference type="Pfam" id="PF24630">
    <property type="entry name" value="PIN_TASOR"/>
    <property type="match status" value="1"/>
</dbReference>
<organism evidence="2 3">
    <name type="scientific">Staurois parvus</name>
    <dbReference type="NCBI Taxonomy" id="386267"/>
    <lineage>
        <taxon>Eukaryota</taxon>
        <taxon>Metazoa</taxon>
        <taxon>Chordata</taxon>
        <taxon>Craniata</taxon>
        <taxon>Vertebrata</taxon>
        <taxon>Euteleostomi</taxon>
        <taxon>Amphibia</taxon>
        <taxon>Batrachia</taxon>
        <taxon>Anura</taxon>
        <taxon>Neobatrachia</taxon>
        <taxon>Ranoidea</taxon>
        <taxon>Ranidae</taxon>
        <taxon>Staurois</taxon>
    </lineage>
</organism>
<dbReference type="PANTHER" id="PTHR16207">
    <property type="entry name" value="SET DOMAIN-CONTAINING PROTEIN"/>
    <property type="match status" value="1"/>
</dbReference>
<evidence type="ECO:0000313" key="2">
    <source>
        <dbReference type="EMBL" id="CAI9549393.1"/>
    </source>
</evidence>
<evidence type="ECO:0000259" key="1">
    <source>
        <dbReference type="Pfam" id="PF24630"/>
    </source>
</evidence>
<keyword evidence="3" id="KW-1185">Reference proteome</keyword>
<dbReference type="InterPro" id="IPR046432">
    <property type="entry name" value="TASOR"/>
</dbReference>
<dbReference type="EMBL" id="CATNWA010005126">
    <property type="protein sequence ID" value="CAI9549393.1"/>
    <property type="molecule type" value="Genomic_DNA"/>
</dbReference>
<proteinExistence type="predicted"/>
<protein>
    <recommendedName>
        <fullName evidence="1">TASOR PIN domain-containing protein</fullName>
    </recommendedName>
</protein>
<dbReference type="InterPro" id="IPR056242">
    <property type="entry name" value="PIN_TASOR"/>
</dbReference>
<evidence type="ECO:0000313" key="3">
    <source>
        <dbReference type="Proteomes" id="UP001162483"/>
    </source>
</evidence>
<dbReference type="PANTHER" id="PTHR16207:SF10">
    <property type="entry name" value="PROTEIN TASOR 2"/>
    <property type="match status" value="1"/>
</dbReference>
<accession>A0ABN9BPF4</accession>
<comment type="caution">
    <text evidence="2">The sequence shown here is derived from an EMBL/GenBank/DDBJ whole genome shotgun (WGS) entry which is preliminary data.</text>
</comment>
<gene>
    <name evidence="2" type="ORF">SPARVUS_LOCUS3338565</name>
</gene>